<organism evidence="1 2">
    <name type="scientific">Ancylostoma caninum</name>
    <name type="common">Dog hookworm</name>
    <dbReference type="NCBI Taxonomy" id="29170"/>
    <lineage>
        <taxon>Eukaryota</taxon>
        <taxon>Metazoa</taxon>
        <taxon>Ecdysozoa</taxon>
        <taxon>Nematoda</taxon>
        <taxon>Chromadorea</taxon>
        <taxon>Rhabditida</taxon>
        <taxon>Rhabditina</taxon>
        <taxon>Rhabditomorpha</taxon>
        <taxon>Strongyloidea</taxon>
        <taxon>Ancylostomatidae</taxon>
        <taxon>Ancylostomatinae</taxon>
        <taxon>Ancylostoma</taxon>
    </lineage>
</organism>
<dbReference type="OrthoDB" id="5872748at2759"/>
<keyword evidence="2" id="KW-1185">Reference proteome</keyword>
<evidence type="ECO:0000313" key="2">
    <source>
        <dbReference type="Proteomes" id="UP000252519"/>
    </source>
</evidence>
<gene>
    <name evidence="1" type="ORF">ANCCAN_10512</name>
</gene>
<name>A0A368GGJ1_ANCCA</name>
<dbReference type="Proteomes" id="UP000252519">
    <property type="component" value="Unassembled WGS sequence"/>
</dbReference>
<sequence>MLQGLGLGQPELEMSAEDLKMRPTEFWYQLGPMDRVRGQSLQYRKACRMSWGPQIRVAISQALADVRQYRIVGGKLRPKPKRRRIVCVDDEADDNNNNVEQEL</sequence>
<accession>A0A368GGJ1</accession>
<proteinExistence type="predicted"/>
<dbReference type="EMBL" id="JOJR01000155">
    <property type="protein sequence ID" value="RCN43504.1"/>
    <property type="molecule type" value="Genomic_DNA"/>
</dbReference>
<reference evidence="1 2" key="1">
    <citation type="submission" date="2014-10" db="EMBL/GenBank/DDBJ databases">
        <title>Draft genome of the hookworm Ancylostoma caninum.</title>
        <authorList>
            <person name="Mitreva M."/>
        </authorList>
    </citation>
    <scope>NUCLEOTIDE SEQUENCE [LARGE SCALE GENOMIC DNA]</scope>
    <source>
        <strain evidence="1 2">Baltimore</strain>
    </source>
</reference>
<dbReference type="AlphaFoldDB" id="A0A368GGJ1"/>
<comment type="caution">
    <text evidence="1">The sequence shown here is derived from an EMBL/GenBank/DDBJ whole genome shotgun (WGS) entry which is preliminary data.</text>
</comment>
<evidence type="ECO:0000313" key="1">
    <source>
        <dbReference type="EMBL" id="RCN43504.1"/>
    </source>
</evidence>
<protein>
    <submittedName>
        <fullName evidence="1">Uncharacterized protein</fullName>
    </submittedName>
</protein>